<organism evidence="1 2">
    <name type="scientific">Bacillus cereus</name>
    <dbReference type="NCBI Taxonomy" id="1396"/>
    <lineage>
        <taxon>Bacteria</taxon>
        <taxon>Bacillati</taxon>
        <taxon>Bacillota</taxon>
        <taxon>Bacilli</taxon>
        <taxon>Bacillales</taxon>
        <taxon>Bacillaceae</taxon>
        <taxon>Bacillus</taxon>
        <taxon>Bacillus cereus group</taxon>
    </lineage>
</organism>
<reference evidence="1 2" key="1">
    <citation type="submission" date="2015-12" db="EMBL/GenBank/DDBJ databases">
        <title>Bacillus cereus Group isolate.</title>
        <authorList>
            <person name="Kovac J."/>
        </authorList>
    </citation>
    <scope>NUCLEOTIDE SEQUENCE [LARGE SCALE GENOMIC DNA]</scope>
    <source>
        <strain evidence="1 2">FSL K6-0073</strain>
    </source>
</reference>
<evidence type="ECO:0000313" key="1">
    <source>
        <dbReference type="EMBL" id="KXY51063.1"/>
    </source>
</evidence>
<dbReference type="Proteomes" id="UP000075476">
    <property type="component" value="Unassembled WGS sequence"/>
</dbReference>
<comment type="caution">
    <text evidence="1">The sequence shown here is derived from an EMBL/GenBank/DDBJ whole genome shotgun (WGS) entry which is preliminary data.</text>
</comment>
<dbReference type="EMBL" id="LOMO01000001">
    <property type="protein sequence ID" value="KXY51063.1"/>
    <property type="molecule type" value="Genomic_DNA"/>
</dbReference>
<evidence type="ECO:0000313" key="2">
    <source>
        <dbReference type="Proteomes" id="UP000075476"/>
    </source>
</evidence>
<proteinExistence type="predicted"/>
<sequence length="66" mass="7878">MVASKKKREMFKIATERGCKCKNDYYWFQMRDGTVGCNECVSLIITDVEYKEIKQEKLLKRYCITI</sequence>
<name>A0A9X0SQ90_BACCE</name>
<protein>
    <submittedName>
        <fullName evidence="1">Uncharacterized protein</fullName>
    </submittedName>
</protein>
<dbReference type="AlphaFoldDB" id="A0A9X0SQ90"/>
<dbReference type="RefSeq" id="WP_061662403.1">
    <property type="nucleotide sequence ID" value="NZ_LOMO01000001.1"/>
</dbReference>
<accession>A0A9X0SQ90</accession>
<gene>
    <name evidence="1" type="ORF">AT268_31665</name>
</gene>